<dbReference type="PANTHER" id="PTHR43084:SF1">
    <property type="entry name" value="PERSULFIDE DIOXYGENASE ETHE1, MITOCHONDRIAL"/>
    <property type="match status" value="1"/>
</dbReference>
<dbReference type="SUPFAM" id="SSF56281">
    <property type="entry name" value="Metallo-hydrolase/oxidoreductase"/>
    <property type="match status" value="1"/>
</dbReference>
<protein>
    <submittedName>
        <fullName evidence="3">MBL fold metallo-hydrolase</fullName>
    </submittedName>
</protein>
<dbReference type="Gene3D" id="3.40.250.10">
    <property type="entry name" value="Rhodanese-like domain"/>
    <property type="match status" value="2"/>
</dbReference>
<evidence type="ECO:0000313" key="4">
    <source>
        <dbReference type="Proteomes" id="UP001595712"/>
    </source>
</evidence>
<dbReference type="InterPro" id="IPR036866">
    <property type="entry name" value="RibonucZ/Hydroxyglut_hydro"/>
</dbReference>
<dbReference type="RefSeq" id="WP_387973557.1">
    <property type="nucleotide sequence ID" value="NZ_JBHRWO010000008.1"/>
</dbReference>
<gene>
    <name evidence="3" type="ORF">ACFO8M_09025</name>
</gene>
<feature type="domain" description="Rhodanese" evidence="2">
    <location>
        <begin position="358"/>
        <end position="440"/>
    </location>
</feature>
<accession>A0ABV7PYN6</accession>
<keyword evidence="4" id="KW-1185">Reference proteome</keyword>
<dbReference type="PANTHER" id="PTHR43084">
    <property type="entry name" value="PERSULFIDE DIOXYGENASE ETHE1"/>
    <property type="match status" value="1"/>
</dbReference>
<proteinExistence type="predicted"/>
<dbReference type="SMART" id="SM00450">
    <property type="entry name" value="RHOD"/>
    <property type="match status" value="1"/>
</dbReference>
<dbReference type="Pfam" id="PF00581">
    <property type="entry name" value="Rhodanese"/>
    <property type="match status" value="1"/>
</dbReference>
<dbReference type="SUPFAM" id="SSF52821">
    <property type="entry name" value="Rhodanese/Cell cycle control phosphatase"/>
    <property type="match status" value="2"/>
</dbReference>
<dbReference type="Pfam" id="PF00753">
    <property type="entry name" value="Lactamase_B"/>
    <property type="match status" value="1"/>
</dbReference>
<sequence length="447" mass="46812">MEIISFPTPGLGDTSYLLVHEGLGVLVDPQRDIDRFLAEAARRDVDLRFVLETHLHNDYVSGGEQAALRAGAELVLPAAAAPAYRHTPAFHLEDIKGEAGLSLRPIHTPGHTPEHTSYLVLIDGEPQAVFSGGSLLVAAAGRPDLLGPERAGTLAKLQHGSLHRLADLPPEVTLLPTHGAGSFCTTTGALRTTSTIGDERETNPLLAIAGADEFAERLMAAPAPIPAFYRYMGPANTIGVPPMPPTASPILTPSDLDDLPADTAVVDMRPRAVASRGFLPGSTLIELADDFGSWTGWLTSRGLPLALVAEVDQDVTEAVTQLAQIGVDTVAGVITDPGAAATASFALLELDDFAQSLSDPDSQLLDVRMPSEHDAVAVPGAVWRFLPDLFTDGIPAELDPAKPVHIACGSGRRALIAASLLHRNGFTPAVLTGAGIPHLATALEGAK</sequence>
<dbReference type="CDD" id="cd07724">
    <property type="entry name" value="POD-like_MBL-fold"/>
    <property type="match status" value="1"/>
</dbReference>
<dbReference type="InterPro" id="IPR036873">
    <property type="entry name" value="Rhodanese-like_dom_sf"/>
</dbReference>
<dbReference type="PROSITE" id="PS50206">
    <property type="entry name" value="RHODANESE_3"/>
    <property type="match status" value="1"/>
</dbReference>
<organism evidence="3 4">
    <name type="scientific">Glycomyces rhizosphaerae</name>
    <dbReference type="NCBI Taxonomy" id="2054422"/>
    <lineage>
        <taxon>Bacteria</taxon>
        <taxon>Bacillati</taxon>
        <taxon>Actinomycetota</taxon>
        <taxon>Actinomycetes</taxon>
        <taxon>Glycomycetales</taxon>
        <taxon>Glycomycetaceae</taxon>
        <taxon>Glycomyces</taxon>
    </lineage>
</organism>
<dbReference type="EMBL" id="JBHRWO010000008">
    <property type="protein sequence ID" value="MFC3492626.1"/>
    <property type="molecule type" value="Genomic_DNA"/>
</dbReference>
<dbReference type="InterPro" id="IPR044528">
    <property type="entry name" value="POD-like_MBL-fold"/>
</dbReference>
<evidence type="ECO:0000256" key="1">
    <source>
        <dbReference type="ARBA" id="ARBA00022723"/>
    </source>
</evidence>
<comment type="caution">
    <text evidence="3">The sequence shown here is derived from an EMBL/GenBank/DDBJ whole genome shotgun (WGS) entry which is preliminary data.</text>
</comment>
<keyword evidence="1" id="KW-0479">Metal-binding</keyword>
<evidence type="ECO:0000259" key="2">
    <source>
        <dbReference type="PROSITE" id="PS50206"/>
    </source>
</evidence>
<dbReference type="InterPro" id="IPR051682">
    <property type="entry name" value="Mito_Persulfide_Diox"/>
</dbReference>
<dbReference type="Proteomes" id="UP001595712">
    <property type="component" value="Unassembled WGS sequence"/>
</dbReference>
<dbReference type="InterPro" id="IPR001763">
    <property type="entry name" value="Rhodanese-like_dom"/>
</dbReference>
<reference evidence="4" key="1">
    <citation type="journal article" date="2019" name="Int. J. Syst. Evol. Microbiol.">
        <title>The Global Catalogue of Microorganisms (GCM) 10K type strain sequencing project: providing services to taxonomists for standard genome sequencing and annotation.</title>
        <authorList>
            <consortium name="The Broad Institute Genomics Platform"/>
            <consortium name="The Broad Institute Genome Sequencing Center for Infectious Disease"/>
            <person name="Wu L."/>
            <person name="Ma J."/>
        </authorList>
    </citation>
    <scope>NUCLEOTIDE SEQUENCE [LARGE SCALE GENOMIC DNA]</scope>
    <source>
        <strain evidence="4">CGMCC 4.7396</strain>
    </source>
</reference>
<evidence type="ECO:0000313" key="3">
    <source>
        <dbReference type="EMBL" id="MFC3492626.1"/>
    </source>
</evidence>
<dbReference type="CDD" id="cd00158">
    <property type="entry name" value="RHOD"/>
    <property type="match status" value="1"/>
</dbReference>
<dbReference type="Gene3D" id="3.60.15.10">
    <property type="entry name" value="Ribonuclease Z/Hydroxyacylglutathione hydrolase-like"/>
    <property type="match status" value="1"/>
</dbReference>
<name>A0ABV7PYN6_9ACTN</name>
<dbReference type="InterPro" id="IPR001279">
    <property type="entry name" value="Metallo-B-lactamas"/>
</dbReference>
<dbReference type="SMART" id="SM00849">
    <property type="entry name" value="Lactamase_B"/>
    <property type="match status" value="1"/>
</dbReference>